<evidence type="ECO:0000313" key="3">
    <source>
        <dbReference type="Proteomes" id="UP000789405"/>
    </source>
</evidence>
<proteinExistence type="predicted"/>
<dbReference type="Proteomes" id="UP000789405">
    <property type="component" value="Unassembled WGS sequence"/>
</dbReference>
<evidence type="ECO:0000256" key="1">
    <source>
        <dbReference type="SAM" id="Phobius"/>
    </source>
</evidence>
<evidence type="ECO:0000313" key="2">
    <source>
        <dbReference type="EMBL" id="CAG8802813.1"/>
    </source>
</evidence>
<protein>
    <submittedName>
        <fullName evidence="2">17511_t:CDS:1</fullName>
    </submittedName>
</protein>
<name>A0A9N9JZ45_9GLOM</name>
<organism evidence="2 3">
    <name type="scientific">Dentiscutata erythropus</name>
    <dbReference type="NCBI Taxonomy" id="1348616"/>
    <lineage>
        <taxon>Eukaryota</taxon>
        <taxon>Fungi</taxon>
        <taxon>Fungi incertae sedis</taxon>
        <taxon>Mucoromycota</taxon>
        <taxon>Glomeromycotina</taxon>
        <taxon>Glomeromycetes</taxon>
        <taxon>Diversisporales</taxon>
        <taxon>Gigasporaceae</taxon>
        <taxon>Dentiscutata</taxon>
    </lineage>
</organism>
<accession>A0A9N9JZ45</accession>
<sequence length="97" mass="10777">LLTVSCRFGSLLGCLFELSFSESSFGVTRLRVVAFGVALLESHRGFWCSVVFAFVHFAVALESLILVHCHFALIHFVVTWSHSFEVVTRVVVLGALF</sequence>
<dbReference type="AlphaFoldDB" id="A0A9N9JZ45"/>
<comment type="caution">
    <text evidence="2">The sequence shown here is derived from an EMBL/GenBank/DDBJ whole genome shotgun (WGS) entry which is preliminary data.</text>
</comment>
<dbReference type="EMBL" id="CAJVPY010037330">
    <property type="protein sequence ID" value="CAG8802813.1"/>
    <property type="molecule type" value="Genomic_DNA"/>
</dbReference>
<keyword evidence="1" id="KW-1133">Transmembrane helix</keyword>
<gene>
    <name evidence="2" type="ORF">DERYTH_LOCUS23762</name>
</gene>
<feature type="transmembrane region" description="Helical" evidence="1">
    <location>
        <begin position="46"/>
        <end position="67"/>
    </location>
</feature>
<keyword evidence="1" id="KW-0812">Transmembrane</keyword>
<keyword evidence="1" id="KW-0472">Membrane</keyword>
<keyword evidence="3" id="KW-1185">Reference proteome</keyword>
<reference evidence="2" key="1">
    <citation type="submission" date="2021-06" db="EMBL/GenBank/DDBJ databases">
        <authorList>
            <person name="Kallberg Y."/>
            <person name="Tangrot J."/>
            <person name="Rosling A."/>
        </authorList>
    </citation>
    <scope>NUCLEOTIDE SEQUENCE</scope>
    <source>
        <strain evidence="2">MA453B</strain>
    </source>
</reference>
<feature type="non-terminal residue" evidence="2">
    <location>
        <position position="97"/>
    </location>
</feature>